<protein>
    <recommendedName>
        <fullName evidence="9">5-oxoprolinase</fullName>
    </recommendedName>
</protein>
<feature type="domain" description="Hydantoinase B/oxoprolinase" evidence="4">
    <location>
        <begin position="737"/>
        <end position="810"/>
    </location>
</feature>
<proteinExistence type="inferred from homology"/>
<evidence type="ECO:0000313" key="8">
    <source>
        <dbReference type="Proteomes" id="UP000494106"/>
    </source>
</evidence>
<evidence type="ECO:0000256" key="1">
    <source>
        <dbReference type="ARBA" id="ARBA00010403"/>
    </source>
</evidence>
<evidence type="ECO:0008006" key="9">
    <source>
        <dbReference type="Google" id="ProtNLM"/>
    </source>
</evidence>
<dbReference type="EMBL" id="CADEBC010000572">
    <property type="protein sequence ID" value="CAB3255217.1"/>
    <property type="molecule type" value="Genomic_DNA"/>
</dbReference>
<accession>A0A8S1AZA3</accession>
<feature type="compositionally biased region" description="Basic and acidic residues" evidence="2">
    <location>
        <begin position="1631"/>
        <end position="1646"/>
    </location>
</feature>
<feature type="domain" description="Hydantoinase A/oxoprolinase" evidence="3">
    <location>
        <begin position="236"/>
        <end position="533"/>
    </location>
</feature>
<dbReference type="Pfam" id="PF02538">
    <property type="entry name" value="Hydantoinase_B"/>
    <property type="match status" value="2"/>
</dbReference>
<evidence type="ECO:0000259" key="3">
    <source>
        <dbReference type="Pfam" id="PF01968"/>
    </source>
</evidence>
<evidence type="ECO:0000313" key="7">
    <source>
        <dbReference type="EMBL" id="CAB3255217.1"/>
    </source>
</evidence>
<dbReference type="InterPro" id="IPR008040">
    <property type="entry name" value="Hydant_A_N"/>
</dbReference>
<dbReference type="PANTHER" id="PTHR11365:SF2">
    <property type="entry name" value="5-OXOPROLINASE"/>
    <property type="match status" value="1"/>
</dbReference>
<dbReference type="Proteomes" id="UP000494106">
    <property type="component" value="Unassembled WGS sequence"/>
</dbReference>
<dbReference type="Pfam" id="PF05378">
    <property type="entry name" value="Hydant_A_N"/>
    <property type="match status" value="1"/>
</dbReference>
<reference evidence="7 8" key="1">
    <citation type="submission" date="2020-04" db="EMBL/GenBank/DDBJ databases">
        <authorList>
            <person name="Wallbank WR R."/>
            <person name="Pardo Diaz C."/>
            <person name="Kozak K."/>
            <person name="Martin S."/>
            <person name="Jiggins C."/>
            <person name="Moest M."/>
            <person name="Warren A I."/>
            <person name="Byers J.R.P. K."/>
            <person name="Montejo-Kovacevich G."/>
            <person name="Yen C E."/>
        </authorList>
    </citation>
    <scope>NUCLEOTIDE SEQUENCE [LARGE SCALE GENOMIC DNA]</scope>
</reference>
<comment type="caution">
    <text evidence="7">The sequence shown here is derived from an EMBL/GenBank/DDBJ whole genome shotgun (WGS) entry which is preliminary data.</text>
</comment>
<gene>
    <name evidence="7" type="ORF">APLA_LOCUS14788</name>
</gene>
<dbReference type="Pfam" id="PF19278">
    <property type="entry name" value="Hydant_A_C"/>
    <property type="match status" value="1"/>
</dbReference>
<dbReference type="InterPro" id="IPR045079">
    <property type="entry name" value="Oxoprolinase-like"/>
</dbReference>
<dbReference type="InterPro" id="IPR003692">
    <property type="entry name" value="Hydantoinase_B"/>
</dbReference>
<comment type="similarity">
    <text evidence="1">Belongs to the oxoprolinase family.</text>
</comment>
<evidence type="ECO:0000259" key="4">
    <source>
        <dbReference type="Pfam" id="PF02538"/>
    </source>
</evidence>
<dbReference type="PANTHER" id="PTHR11365">
    <property type="entry name" value="5-OXOPROLINASE RELATED"/>
    <property type="match status" value="1"/>
</dbReference>
<feature type="region of interest" description="Disordered" evidence="2">
    <location>
        <begin position="1622"/>
        <end position="1646"/>
    </location>
</feature>
<dbReference type="GO" id="GO:0017168">
    <property type="term" value="F:5-oxoprolinase (ATP-hydrolyzing) activity"/>
    <property type="evidence" value="ECO:0007669"/>
    <property type="project" value="TreeGrafter"/>
</dbReference>
<sequence>MTQQKGFQFAIDRGGTFTDVYARCPSGKVRVLKLLSVDPQNYDDAPREAIRRILQEETGNALDKNGKVNASLIESIRMGTTVATNALLERKGAKMALIINKGFKDLLYIGNQARPNIFQLNIKRPGVLYSEVIEVDCRVIPALEDRCQMEREKNWKEVWGTTGEKMLVIKDLEEDVIRRELQGLKKRGIESVAVVLAHSYTYHDHEVRIGKIADEIGFKQVSLSHAVTSMVRIVPRGFTASADAYLTPHIREYVKGFADGFTDGLRDGNVLFMQSDGGLTPMNMFNGSRAILSGPAGGVVGYAMTSYNKETGLPVIGFDMGGTSTDVSRYAGSLEHVHEATTAGVTIQAPQLDINTVAAGGGSMLMFRSGLLVAGPESAGAEPGPACYRKGGPLTVTDANLLLGRLLPEYFPKIFGPSENEPLDKEATVAAFKKMTGEINSFLRQDGGKEMTMEEVAMGFLNVANEAMCRPIRALTTARGHDASQHALACFGGAGGQHACSVARQLGVTSVLIHKYAGILSAYGMALAHIVQEAQQPAAAVYCKDNFEKLDQQLDVLAAVTRDKLRKQGIPDSQIVTEPYLHLRYQGTDCALMVAPLANDSPTGCKHGDFYTAFVNRYKNEFGFTLVDRDVIVDDVRVRGVGMSAVPEEVAPPSGKGTTPVPEKSVKVYFEGGYQDTTIYLLEKLKPEQTISGPAIIMDSLSTILVEPDCRAEITKFGDIRITIGSGQPKRVTTDLDSIQLSIFSHRFMSIAEQMGRVLQRTSISVNIKERLDFSCALFGADGGLVSNAPHIPVHLGAMQETVQYQVSCLVTEPGESSCPTRRTSPCTSAPCRRTVQYQVSCPCNRTGRGLVSNAPHIPVHLGAMQETVQYQVSCLVTEPGESSCPTRRTSPCTSAPCRRPCSTRSAVLVTEPGESSCPTRRTSPCTSARCRRPCSTRTGRELVSNAPHIPVHLGAMQETVQYQVSCLVTEPGESSCPTRRTSPCTSAPCRRPCSTRTGRELVSNAPHIPVHLGAMQETVQYQVSCLVTEPGESSCPTRRTSPCTSAPCRRPCSTRTGRELVSNAPHIPVHLGAMQETVQYQVSCLVTEPGESSCPTRRTSPCTSAPCRRPCSTRTGRELVSNAPHIPVHLGAMQETVQYQVSCLVTEPGESSCPTRRTSPCTSAPCRRPCSTRSPMKVRGDSLKPGDVLLANHPKAGGSHLPDLTVITPVFHKSSNRPIFFVASRGHHADIGGLTPGSMPPHSVSLAQEGAAFKSMLLVDGGNFKEKKLTEELMRPGNEPDCSGTRNLADNLSDLKAQVAANQRGIQLVGELIDEYGLEVVQAYMTHIQKNAELAVRDMLKEIANNALVKTGSAVLKATEYMDNGTPITLTVTLDKEQGSAVCDFTGTGVEVWGNLNAPRAITLSALIYCLRCMVGHDVPLNQGCLNPVKVIIPSGSILDPSEGAAVVGGNVLTSQRIVDVVLKAFQVCAASQGCMNNLTLGEKDWGYYETVAGGSGAGPGWHGSGGVHTHMTNTRITDVEIVERRYPMLVTKFSLRSGSGGKGRWHGGDGVSRELVFRRSVQLSVLTERRSFQPYGMNGGEPGERGLNLLQRVDGRLINLGGKASIHAYPGDKYIMNSPSGGGYGLPTDAKDTTEHRRQERSEFLERGSVFEYRSAQESV</sequence>
<evidence type="ECO:0000256" key="2">
    <source>
        <dbReference type="SAM" id="MobiDB-lite"/>
    </source>
</evidence>
<dbReference type="OrthoDB" id="3643at2759"/>
<dbReference type="Pfam" id="PF01968">
    <property type="entry name" value="Hydantoinase_A"/>
    <property type="match status" value="1"/>
</dbReference>
<keyword evidence="8" id="KW-1185">Reference proteome</keyword>
<feature type="domain" description="Hydantoinase/oxoprolinase N-terminal" evidence="5">
    <location>
        <begin position="9"/>
        <end position="216"/>
    </location>
</feature>
<dbReference type="InterPro" id="IPR049517">
    <property type="entry name" value="ACX-like_C"/>
</dbReference>
<evidence type="ECO:0000259" key="5">
    <source>
        <dbReference type="Pfam" id="PF05378"/>
    </source>
</evidence>
<dbReference type="GO" id="GO:0006749">
    <property type="term" value="P:glutathione metabolic process"/>
    <property type="evidence" value="ECO:0007669"/>
    <property type="project" value="TreeGrafter"/>
</dbReference>
<name>A0A8S1AZA3_ARCPL</name>
<feature type="domain" description="Acetophenone carboxylase-like C-terminal" evidence="6">
    <location>
        <begin position="547"/>
        <end position="714"/>
    </location>
</feature>
<evidence type="ECO:0000259" key="6">
    <source>
        <dbReference type="Pfam" id="PF19278"/>
    </source>
</evidence>
<dbReference type="InterPro" id="IPR002821">
    <property type="entry name" value="Hydantoinase_A"/>
</dbReference>
<feature type="domain" description="Hydantoinase B/oxoprolinase" evidence="4">
    <location>
        <begin position="1116"/>
        <end position="1629"/>
    </location>
</feature>
<dbReference type="GO" id="GO:0005829">
    <property type="term" value="C:cytosol"/>
    <property type="evidence" value="ECO:0007669"/>
    <property type="project" value="TreeGrafter"/>
</dbReference>
<organism evidence="7 8">
    <name type="scientific">Arctia plantaginis</name>
    <name type="common">Wood tiger moth</name>
    <name type="synonym">Phalaena plantaginis</name>
    <dbReference type="NCBI Taxonomy" id="874455"/>
    <lineage>
        <taxon>Eukaryota</taxon>
        <taxon>Metazoa</taxon>
        <taxon>Ecdysozoa</taxon>
        <taxon>Arthropoda</taxon>
        <taxon>Hexapoda</taxon>
        <taxon>Insecta</taxon>
        <taxon>Pterygota</taxon>
        <taxon>Neoptera</taxon>
        <taxon>Endopterygota</taxon>
        <taxon>Lepidoptera</taxon>
        <taxon>Glossata</taxon>
        <taxon>Ditrysia</taxon>
        <taxon>Noctuoidea</taxon>
        <taxon>Erebidae</taxon>
        <taxon>Arctiinae</taxon>
        <taxon>Arctia</taxon>
    </lineage>
</organism>